<accession>A0A239KQN4</accession>
<dbReference type="EMBL" id="FZPA01000015">
    <property type="protein sequence ID" value="SNT19859.1"/>
    <property type="molecule type" value="Genomic_DNA"/>
</dbReference>
<reference evidence="1 2" key="1">
    <citation type="submission" date="2017-06" db="EMBL/GenBank/DDBJ databases">
        <authorList>
            <person name="Kim H.J."/>
            <person name="Triplett B.A."/>
        </authorList>
    </citation>
    <scope>NUCLEOTIDE SEQUENCE [LARGE SCALE GENOMIC DNA]</scope>
    <source>
        <strain evidence="1 2">DS15</strain>
    </source>
</reference>
<evidence type="ECO:0000313" key="1">
    <source>
        <dbReference type="EMBL" id="SNT19859.1"/>
    </source>
</evidence>
<evidence type="ECO:0000313" key="2">
    <source>
        <dbReference type="Proteomes" id="UP000198339"/>
    </source>
</evidence>
<dbReference type="Proteomes" id="UP000198339">
    <property type="component" value="Unassembled WGS sequence"/>
</dbReference>
<protein>
    <submittedName>
        <fullName evidence="1">Uncharacterized protein</fullName>
    </submittedName>
</protein>
<organism evidence="1 2">
    <name type="scientific">Sphingopyxis indica</name>
    <dbReference type="NCBI Taxonomy" id="436663"/>
    <lineage>
        <taxon>Bacteria</taxon>
        <taxon>Pseudomonadati</taxon>
        <taxon>Pseudomonadota</taxon>
        <taxon>Alphaproteobacteria</taxon>
        <taxon>Sphingomonadales</taxon>
        <taxon>Sphingomonadaceae</taxon>
        <taxon>Sphingopyxis</taxon>
    </lineage>
</organism>
<keyword evidence="2" id="KW-1185">Reference proteome</keyword>
<proteinExistence type="predicted"/>
<sequence>MTEGIATIGTALPAIMAGVTIETGSSELATTGSTRLDDQQLAEMERVANLPLVAPIPCDAADFAKLMRSLSILPSRADDEVTGKLRLNIYHRMMGQYPRAAIAYMVETALSTLDWFPTPKQCLEILAGWKDHDAVVHKHRTVMAASAVRQERQARLNDVMEALYRRDLDQDQIDALPEQMKVIGAERGFLRLHDDGVYRARPVPVPTDG</sequence>
<gene>
    <name evidence="1" type="ORF">SAMN06295955_11579</name>
</gene>
<dbReference type="AlphaFoldDB" id="A0A239KQN4"/>
<name>A0A239KQN4_9SPHN</name>